<comment type="caution">
    <text evidence="1">The sequence shown here is derived from an EMBL/GenBank/DDBJ whole genome shotgun (WGS) entry which is preliminary data.</text>
</comment>
<gene>
    <name evidence="1" type="ORF">GCM10019016_009960</name>
</gene>
<accession>A0ABP6TFD5</accession>
<proteinExistence type="predicted"/>
<dbReference type="EMBL" id="BAAAXF010000014">
    <property type="protein sequence ID" value="GAA3493897.1"/>
    <property type="molecule type" value="Genomic_DNA"/>
</dbReference>
<organism evidence="1 2">
    <name type="scientific">Streptomyces prasinosporus</name>
    <dbReference type="NCBI Taxonomy" id="68256"/>
    <lineage>
        <taxon>Bacteria</taxon>
        <taxon>Bacillati</taxon>
        <taxon>Actinomycetota</taxon>
        <taxon>Actinomycetes</taxon>
        <taxon>Kitasatosporales</taxon>
        <taxon>Streptomycetaceae</taxon>
        <taxon>Streptomyces</taxon>
        <taxon>Streptomyces albogriseolus group</taxon>
    </lineage>
</organism>
<reference evidence="2" key="1">
    <citation type="journal article" date="2019" name="Int. J. Syst. Evol. Microbiol.">
        <title>The Global Catalogue of Microorganisms (GCM) 10K type strain sequencing project: providing services to taxonomists for standard genome sequencing and annotation.</title>
        <authorList>
            <consortium name="The Broad Institute Genomics Platform"/>
            <consortium name="The Broad Institute Genome Sequencing Center for Infectious Disease"/>
            <person name="Wu L."/>
            <person name="Ma J."/>
        </authorList>
    </citation>
    <scope>NUCLEOTIDE SEQUENCE [LARGE SCALE GENOMIC DNA]</scope>
    <source>
        <strain evidence="2">JCM 4816</strain>
    </source>
</reference>
<dbReference type="Proteomes" id="UP001501455">
    <property type="component" value="Unassembled WGS sequence"/>
</dbReference>
<evidence type="ECO:0000313" key="1">
    <source>
        <dbReference type="EMBL" id="GAA3493897.1"/>
    </source>
</evidence>
<dbReference type="RefSeq" id="WP_193460397.1">
    <property type="nucleotide sequence ID" value="NZ_BAAAXF010000014.1"/>
</dbReference>
<evidence type="ECO:0000313" key="2">
    <source>
        <dbReference type="Proteomes" id="UP001501455"/>
    </source>
</evidence>
<protein>
    <submittedName>
        <fullName evidence="1">Uncharacterized protein</fullName>
    </submittedName>
</protein>
<sequence length="562" mass="63418">MPVNPEYMETNVRVPFCAFDALAAIAAREGASRDATVRRLLAEHVERQEQVDPDDRLTHISTVLRYPPPPRWRKDPRQDRPLRLRASSALLERARAVSLLLPGQYERAFRDYQGRVLTDAVVTAIAVAEPFTDEFLDGLLPLLRHRAARNLWRLATAASITGPELDLLDAADELRKATAWTSDTELDAYDQRLLRIATALEEDVAWHSPARFQVADNIARDLLTGPQAEANARMLQEEGEAWEDLHQDTLHADQERRCYLKRGTTDYDWSGRGGTAVWRAERQVALQDFEDWLTHRTRTDTPQYAVRPPGWVLTGPPGWRAVVPASADTGGLPQPYAAWTGEGRVLAFPHRNRQAVWPLQHRPDAPGYEPVPGAAALLTAAAGLPPEQILQYIEALLVDWNHEFGDEDEPDLYLALDVPVGAAYDFGLISAEERQEAMAQARTATLQAMDEIIDELALDGCDEEDLRHLRHVRGNVRQFTDEATRLDSRIGARFRVHKATWRWPGQSVTGEFLASASTDLVQWLATVAHARSSLITQHSMQQAWSEAFDRYAPRERSSRRRR</sequence>
<name>A0ABP6TFD5_9ACTN</name>
<keyword evidence="2" id="KW-1185">Reference proteome</keyword>